<keyword evidence="2" id="KW-1185">Reference proteome</keyword>
<organism evidence="1 2">
    <name type="scientific">Cenococcum geophilum 1.58</name>
    <dbReference type="NCBI Taxonomy" id="794803"/>
    <lineage>
        <taxon>Eukaryota</taxon>
        <taxon>Fungi</taxon>
        <taxon>Dikarya</taxon>
        <taxon>Ascomycota</taxon>
        <taxon>Pezizomycotina</taxon>
        <taxon>Dothideomycetes</taxon>
        <taxon>Pleosporomycetidae</taxon>
        <taxon>Gloniales</taxon>
        <taxon>Gloniaceae</taxon>
        <taxon>Cenococcum</taxon>
    </lineage>
</organism>
<sequence length="694" mass="77676">MRQPSLLRFGHRFSIEFQSKRSRVFSSSPTSQRFKLQLSKTQQPEMAPEMTTLKGRPLDRTAVDSLLRRRFFYAPTADIYGGVAGFFDFGPPGCSLQANIIETWRRHFVLEEDMLEVDSPMITPYAVLKSSGHVERFCDFVAKDSVNGDILRADHVVEEILEARLRGDKEARGETVEVAGNAKKKKKKKLKGETATEGLKLDDAVVQEYSEILAKIDNYDGTGLSELISKHDIRNPSSGNKFSLPVYTQNLMFAVSIGAGKLPAYLRPETAQGQFLNFSKLLEFNQQSMPLASASIGKSGRNEIAPRAGLLHYVDPEGGKKHHRFHEVADVKINLLDRHVQLAGKTNAIPITLGEAVQNGAVDNETIGYFIARIQLFLTKLGLDPNKIRFREHMENEMGKLLYFCVDAELLTSYGWIEAVGCADRSAYDLSCHTKATGVPLVVRESRKEPLVVTEFVAETHKAKFGPRFKKDRKAVQSVVDQLTQDVKEKLSLELKENGKITIDVPEVGDGKVELTSELIKIEQQTRTEYTREFIPNVIEPSFGIGRILYSLCEQVFWTREGSEERAVLSFPPAIAPTKVLLVPLSANPDFKPLVANLTKELRRQGLSTRVDDSSASIGKRYSRNDELGTPLGITVDFQSLKDETITLRDRDTTAQVRAGQDEIIEAIVRLVKGTETWSQISARLPKFEGQELE</sequence>
<evidence type="ECO:0000313" key="1">
    <source>
        <dbReference type="EMBL" id="OCK87647.1"/>
    </source>
</evidence>
<proteinExistence type="predicted"/>
<dbReference type="EMBL" id="KV748258">
    <property type="protein sequence ID" value="OCK87647.1"/>
    <property type="molecule type" value="Genomic_DNA"/>
</dbReference>
<accession>A0ACC8EN92</accession>
<gene>
    <name evidence="1" type="ORF">K441DRAFT_691071</name>
</gene>
<name>A0ACC8EN92_9PEZI</name>
<evidence type="ECO:0000313" key="2">
    <source>
        <dbReference type="Proteomes" id="UP000250078"/>
    </source>
</evidence>
<dbReference type="Proteomes" id="UP000250078">
    <property type="component" value="Unassembled WGS sequence"/>
</dbReference>
<protein>
    <submittedName>
        <fullName evidence="1">Glycyl-tRNA synthetase</fullName>
    </submittedName>
</protein>
<reference evidence="1 2" key="1">
    <citation type="journal article" date="2016" name="Nat. Commun.">
        <title>Ectomycorrhizal ecology is imprinted in the genome of the dominant symbiotic fungus Cenococcum geophilum.</title>
        <authorList>
            <consortium name="DOE Joint Genome Institute"/>
            <person name="Peter M."/>
            <person name="Kohler A."/>
            <person name="Ohm R.A."/>
            <person name="Kuo A."/>
            <person name="Krutzmann J."/>
            <person name="Morin E."/>
            <person name="Arend M."/>
            <person name="Barry K.W."/>
            <person name="Binder M."/>
            <person name="Choi C."/>
            <person name="Clum A."/>
            <person name="Copeland A."/>
            <person name="Grisel N."/>
            <person name="Haridas S."/>
            <person name="Kipfer T."/>
            <person name="LaButti K."/>
            <person name="Lindquist E."/>
            <person name="Lipzen A."/>
            <person name="Maire R."/>
            <person name="Meier B."/>
            <person name="Mihaltcheva S."/>
            <person name="Molinier V."/>
            <person name="Murat C."/>
            <person name="Poggeler S."/>
            <person name="Quandt C.A."/>
            <person name="Sperisen C."/>
            <person name="Tritt A."/>
            <person name="Tisserant E."/>
            <person name="Crous P.W."/>
            <person name="Henrissat B."/>
            <person name="Nehls U."/>
            <person name="Egli S."/>
            <person name="Spatafora J.W."/>
            <person name="Grigoriev I.V."/>
            <person name="Martin F.M."/>
        </authorList>
    </citation>
    <scope>NUCLEOTIDE SEQUENCE [LARGE SCALE GENOMIC DNA]</scope>
    <source>
        <strain evidence="1 2">1.58</strain>
    </source>
</reference>